<comment type="similarity">
    <text evidence="1">Belongs to the sigma-70 factor family. ECF subfamily.</text>
</comment>
<accession>A0ABU3VXV8</accession>
<proteinExistence type="inferred from homology"/>
<feature type="domain" description="RNA polymerase sigma-70 region 2" evidence="5">
    <location>
        <begin position="14"/>
        <end position="79"/>
    </location>
</feature>
<reference evidence="7 8" key="1">
    <citation type="submission" date="2023-10" db="EMBL/GenBank/DDBJ databases">
        <title>Characteristics and mechanism of a salt-tolerant marine origin heterotrophic nitrifying- aerobic denitrifying bacteria Marinobacter xestospongiae HN1.</title>
        <authorList>
            <person name="Qi R."/>
        </authorList>
    </citation>
    <scope>NUCLEOTIDE SEQUENCE [LARGE SCALE GENOMIC DNA]</scope>
    <source>
        <strain evidence="7 8">HN1</strain>
    </source>
</reference>
<evidence type="ECO:0000256" key="4">
    <source>
        <dbReference type="ARBA" id="ARBA00023163"/>
    </source>
</evidence>
<dbReference type="InterPro" id="IPR013249">
    <property type="entry name" value="RNA_pol_sigma70_r4_t2"/>
</dbReference>
<dbReference type="PANTHER" id="PTHR43133">
    <property type="entry name" value="RNA POLYMERASE ECF-TYPE SIGMA FACTO"/>
    <property type="match status" value="1"/>
</dbReference>
<evidence type="ECO:0000313" key="7">
    <source>
        <dbReference type="EMBL" id="MDV2078576.1"/>
    </source>
</evidence>
<comment type="caution">
    <text evidence="7">The sequence shown here is derived from an EMBL/GenBank/DDBJ whole genome shotgun (WGS) entry which is preliminary data.</text>
</comment>
<dbReference type="Pfam" id="PF08281">
    <property type="entry name" value="Sigma70_r4_2"/>
    <property type="match status" value="1"/>
</dbReference>
<dbReference type="Pfam" id="PF04542">
    <property type="entry name" value="Sigma70_r2"/>
    <property type="match status" value="1"/>
</dbReference>
<dbReference type="InterPro" id="IPR036388">
    <property type="entry name" value="WH-like_DNA-bd_sf"/>
</dbReference>
<keyword evidence="2" id="KW-0805">Transcription regulation</keyword>
<dbReference type="EMBL" id="JAWIIJ010000004">
    <property type="protein sequence ID" value="MDV2078576.1"/>
    <property type="molecule type" value="Genomic_DNA"/>
</dbReference>
<keyword evidence="8" id="KW-1185">Reference proteome</keyword>
<dbReference type="SUPFAM" id="SSF88946">
    <property type="entry name" value="Sigma2 domain of RNA polymerase sigma factors"/>
    <property type="match status" value="1"/>
</dbReference>
<dbReference type="InterPro" id="IPR007627">
    <property type="entry name" value="RNA_pol_sigma70_r2"/>
</dbReference>
<dbReference type="Proteomes" id="UP001269819">
    <property type="component" value="Unassembled WGS sequence"/>
</dbReference>
<evidence type="ECO:0000259" key="5">
    <source>
        <dbReference type="Pfam" id="PF04542"/>
    </source>
</evidence>
<keyword evidence="3" id="KW-0731">Sigma factor</keyword>
<dbReference type="Gene3D" id="1.10.1740.10">
    <property type="match status" value="1"/>
</dbReference>
<dbReference type="NCBIfam" id="TIGR02937">
    <property type="entry name" value="sigma70-ECF"/>
    <property type="match status" value="1"/>
</dbReference>
<protein>
    <submittedName>
        <fullName evidence="7">Sigma-70 family RNA polymerase sigma factor</fullName>
    </submittedName>
</protein>
<name>A0ABU3VXV8_9GAMM</name>
<dbReference type="InterPro" id="IPR039425">
    <property type="entry name" value="RNA_pol_sigma-70-like"/>
</dbReference>
<dbReference type="SUPFAM" id="SSF88659">
    <property type="entry name" value="Sigma3 and sigma4 domains of RNA polymerase sigma factors"/>
    <property type="match status" value="1"/>
</dbReference>
<sequence>MTTMLNWEAEIVVLYQEHHGWLRNWLTQRLCCPETAAELAQDTFIRVLRQRPCEELRQPRAYLGRIARNLMVDLIRRRRHEQAYVDSLVLQPPVFERSPETRESLIETLVAIDSRLAELGARTREIFRLSRLEGMNYVAISGQLGVSVNTVRKHVTHTVDGFLPLLEA</sequence>
<evidence type="ECO:0000259" key="6">
    <source>
        <dbReference type="Pfam" id="PF08281"/>
    </source>
</evidence>
<gene>
    <name evidence="7" type="ORF">RYS15_07760</name>
</gene>
<evidence type="ECO:0000256" key="3">
    <source>
        <dbReference type="ARBA" id="ARBA00023082"/>
    </source>
</evidence>
<organism evidence="7 8">
    <name type="scientific">Marinobacter xestospongiae</name>
    <dbReference type="NCBI Taxonomy" id="994319"/>
    <lineage>
        <taxon>Bacteria</taxon>
        <taxon>Pseudomonadati</taxon>
        <taxon>Pseudomonadota</taxon>
        <taxon>Gammaproteobacteria</taxon>
        <taxon>Pseudomonadales</taxon>
        <taxon>Marinobacteraceae</taxon>
        <taxon>Marinobacter</taxon>
    </lineage>
</organism>
<dbReference type="InterPro" id="IPR013325">
    <property type="entry name" value="RNA_pol_sigma_r2"/>
</dbReference>
<dbReference type="InterPro" id="IPR014284">
    <property type="entry name" value="RNA_pol_sigma-70_dom"/>
</dbReference>
<evidence type="ECO:0000256" key="1">
    <source>
        <dbReference type="ARBA" id="ARBA00010641"/>
    </source>
</evidence>
<dbReference type="InterPro" id="IPR013324">
    <property type="entry name" value="RNA_pol_sigma_r3/r4-like"/>
</dbReference>
<evidence type="ECO:0000256" key="2">
    <source>
        <dbReference type="ARBA" id="ARBA00023015"/>
    </source>
</evidence>
<dbReference type="PANTHER" id="PTHR43133:SF63">
    <property type="entry name" value="RNA POLYMERASE SIGMA FACTOR FECI-RELATED"/>
    <property type="match status" value="1"/>
</dbReference>
<keyword evidence="4" id="KW-0804">Transcription</keyword>
<dbReference type="Gene3D" id="1.10.10.10">
    <property type="entry name" value="Winged helix-like DNA-binding domain superfamily/Winged helix DNA-binding domain"/>
    <property type="match status" value="1"/>
</dbReference>
<evidence type="ECO:0000313" key="8">
    <source>
        <dbReference type="Proteomes" id="UP001269819"/>
    </source>
</evidence>
<feature type="domain" description="RNA polymerase sigma factor 70 region 4 type 2" evidence="6">
    <location>
        <begin position="110"/>
        <end position="156"/>
    </location>
</feature>